<proteinExistence type="predicted"/>
<dbReference type="AlphaFoldDB" id="A0A9J6H8D1"/>
<comment type="caution">
    <text evidence="2">The sequence shown here is derived from an EMBL/GenBank/DDBJ whole genome shotgun (WGS) entry which is preliminary data.</text>
</comment>
<evidence type="ECO:0000256" key="1">
    <source>
        <dbReference type="SAM" id="MobiDB-lite"/>
    </source>
</evidence>
<dbReference type="EMBL" id="JABSTR010001327">
    <property type="protein sequence ID" value="KAH9383955.1"/>
    <property type="molecule type" value="Genomic_DNA"/>
</dbReference>
<feature type="region of interest" description="Disordered" evidence="1">
    <location>
        <begin position="1"/>
        <end position="44"/>
    </location>
</feature>
<reference evidence="2 3" key="1">
    <citation type="journal article" date="2020" name="Cell">
        <title>Large-Scale Comparative Analyses of Tick Genomes Elucidate Their Genetic Diversity and Vector Capacities.</title>
        <authorList>
            <consortium name="Tick Genome and Microbiome Consortium (TIGMIC)"/>
            <person name="Jia N."/>
            <person name="Wang J."/>
            <person name="Shi W."/>
            <person name="Du L."/>
            <person name="Sun Y."/>
            <person name="Zhan W."/>
            <person name="Jiang J.F."/>
            <person name="Wang Q."/>
            <person name="Zhang B."/>
            <person name="Ji P."/>
            <person name="Bell-Sakyi L."/>
            <person name="Cui X.M."/>
            <person name="Yuan T.T."/>
            <person name="Jiang B.G."/>
            <person name="Yang W.F."/>
            <person name="Lam T.T."/>
            <person name="Chang Q.C."/>
            <person name="Ding S.J."/>
            <person name="Wang X.J."/>
            <person name="Zhu J.G."/>
            <person name="Ruan X.D."/>
            <person name="Zhao L."/>
            <person name="Wei J.T."/>
            <person name="Ye R.Z."/>
            <person name="Que T.C."/>
            <person name="Du C.H."/>
            <person name="Zhou Y.H."/>
            <person name="Cheng J.X."/>
            <person name="Dai P.F."/>
            <person name="Guo W.B."/>
            <person name="Han X.H."/>
            <person name="Huang E.J."/>
            <person name="Li L.F."/>
            <person name="Wei W."/>
            <person name="Gao Y.C."/>
            <person name="Liu J.Z."/>
            <person name="Shao H.Z."/>
            <person name="Wang X."/>
            <person name="Wang C.C."/>
            <person name="Yang T.C."/>
            <person name="Huo Q.B."/>
            <person name="Li W."/>
            <person name="Chen H.Y."/>
            <person name="Chen S.E."/>
            <person name="Zhou L.G."/>
            <person name="Ni X.B."/>
            <person name="Tian J.H."/>
            <person name="Sheng Y."/>
            <person name="Liu T."/>
            <person name="Pan Y.S."/>
            <person name="Xia L.Y."/>
            <person name="Li J."/>
            <person name="Zhao F."/>
            <person name="Cao W.C."/>
        </authorList>
    </citation>
    <scope>NUCLEOTIDE SEQUENCE [LARGE SCALE GENOMIC DNA]</scope>
    <source>
        <strain evidence="2">HaeL-2018</strain>
    </source>
</reference>
<protein>
    <submittedName>
        <fullName evidence="2">Uncharacterized protein</fullName>
    </submittedName>
</protein>
<dbReference type="VEuPathDB" id="VectorBase:HLOH_055346"/>
<sequence length="103" mass="11383">MSGRHTKLSTRMMLPGISSLHQASPGRKGCTCSRTARSPPEHPIYRQPFLCTASELKDNGSSMPCHCNHHRTPQATSPCTQVPEPLPFSRLRLLRAPPNQPTL</sequence>
<dbReference type="Proteomes" id="UP000821853">
    <property type="component" value="Unassembled WGS sequence"/>
</dbReference>
<name>A0A9J6H8D1_HAELO</name>
<evidence type="ECO:0000313" key="3">
    <source>
        <dbReference type="Proteomes" id="UP000821853"/>
    </source>
</evidence>
<accession>A0A9J6H8D1</accession>
<evidence type="ECO:0000313" key="2">
    <source>
        <dbReference type="EMBL" id="KAH9383955.1"/>
    </source>
</evidence>
<gene>
    <name evidence="2" type="ORF">HPB48_025890</name>
</gene>
<organism evidence="2 3">
    <name type="scientific">Haemaphysalis longicornis</name>
    <name type="common">Bush tick</name>
    <dbReference type="NCBI Taxonomy" id="44386"/>
    <lineage>
        <taxon>Eukaryota</taxon>
        <taxon>Metazoa</taxon>
        <taxon>Ecdysozoa</taxon>
        <taxon>Arthropoda</taxon>
        <taxon>Chelicerata</taxon>
        <taxon>Arachnida</taxon>
        <taxon>Acari</taxon>
        <taxon>Parasitiformes</taxon>
        <taxon>Ixodida</taxon>
        <taxon>Ixodoidea</taxon>
        <taxon>Ixodidae</taxon>
        <taxon>Haemaphysalinae</taxon>
        <taxon>Haemaphysalis</taxon>
    </lineage>
</organism>
<keyword evidence="3" id="KW-1185">Reference proteome</keyword>